<dbReference type="Pfam" id="PF06945">
    <property type="entry name" value="DUF1289"/>
    <property type="match status" value="1"/>
</dbReference>
<protein>
    <submittedName>
        <fullName evidence="1">DUF1289 domain-containing protein</fullName>
    </submittedName>
</protein>
<reference evidence="1 2" key="1">
    <citation type="submission" date="2017-08" db="EMBL/GenBank/DDBJ databases">
        <title>Genomic and metabolic characterisation of spoilage-associated Pseudomonas species.</title>
        <authorList>
            <person name="Stanborough T."/>
            <person name="Fegan N."/>
            <person name="Powell S.M."/>
            <person name="Singh T."/>
            <person name="Tamplin M.L."/>
            <person name="Chandry P.S."/>
        </authorList>
    </citation>
    <scope>NUCLEOTIDE SEQUENCE [LARGE SCALE GENOMIC DNA]</scope>
    <source>
        <strain evidence="1 2">L1802</strain>
    </source>
</reference>
<organism evidence="1 2">
    <name type="scientific">Pseudomonas lundensis</name>
    <dbReference type="NCBI Taxonomy" id="86185"/>
    <lineage>
        <taxon>Bacteria</taxon>
        <taxon>Pseudomonadati</taxon>
        <taxon>Pseudomonadota</taxon>
        <taxon>Gammaproteobacteria</taxon>
        <taxon>Pseudomonadales</taxon>
        <taxon>Pseudomonadaceae</taxon>
        <taxon>Pseudomonas</taxon>
    </lineage>
</organism>
<dbReference type="Proteomes" id="UP000215788">
    <property type="component" value="Unassembled WGS sequence"/>
</dbReference>
<sequence>MCSQKIKTPCVGLCSTVFGDLVCRGCKRFHHEIVGWNGYSETDKQAVLWRLEHLLDRVTQGLVDVFDEALLKDQLARRKIQLRPEHSIYYLAYQVIWRGADTIKNIEHYGIRLAPQIRGMPLVDVRALIDKEFFVLSEMHYQRIQAHEL</sequence>
<evidence type="ECO:0000313" key="2">
    <source>
        <dbReference type="Proteomes" id="UP000215788"/>
    </source>
</evidence>
<dbReference type="AlphaFoldDB" id="A0A266N6M0"/>
<dbReference type="EMBL" id="NQKI01000032">
    <property type="protein sequence ID" value="OZY58141.1"/>
    <property type="molecule type" value="Genomic_DNA"/>
</dbReference>
<dbReference type="OrthoDB" id="5296987at2"/>
<dbReference type="InterPro" id="IPR010710">
    <property type="entry name" value="DUF1289"/>
</dbReference>
<dbReference type="RefSeq" id="WP_094994570.1">
    <property type="nucleotide sequence ID" value="NZ_NQKI01000032.1"/>
</dbReference>
<comment type="caution">
    <text evidence="1">The sequence shown here is derived from an EMBL/GenBank/DDBJ whole genome shotgun (WGS) entry which is preliminary data.</text>
</comment>
<dbReference type="PANTHER" id="PTHR35175:SF1">
    <property type="entry name" value="OXIDOREDUCTASE"/>
    <property type="match status" value="1"/>
</dbReference>
<accession>A0A266N6M0</accession>
<evidence type="ECO:0000313" key="1">
    <source>
        <dbReference type="EMBL" id="OZY58141.1"/>
    </source>
</evidence>
<gene>
    <name evidence="1" type="ORF">CJF39_17495</name>
</gene>
<name>A0A266N6M0_9PSED</name>
<dbReference type="PANTHER" id="PTHR35175">
    <property type="entry name" value="DUF1289 DOMAIN-CONTAINING PROTEIN"/>
    <property type="match status" value="1"/>
</dbReference>
<proteinExistence type="predicted"/>